<keyword evidence="4" id="KW-1185">Reference proteome</keyword>
<name>A0A4Q7KST5_9PSEU</name>
<dbReference type="AlphaFoldDB" id="A0A4Q7KST5"/>
<dbReference type="Gene3D" id="1.20.144.10">
    <property type="entry name" value="Phosphatidic acid phosphatase type 2/haloperoxidase"/>
    <property type="match status" value="1"/>
</dbReference>
<feature type="transmembrane region" description="Helical" evidence="1">
    <location>
        <begin position="89"/>
        <end position="106"/>
    </location>
</feature>
<reference evidence="3 4" key="1">
    <citation type="submission" date="2019-02" db="EMBL/GenBank/DDBJ databases">
        <title>Genomic Encyclopedia of Type Strains, Phase IV (KMG-IV): sequencing the most valuable type-strain genomes for metagenomic binning, comparative biology and taxonomic classification.</title>
        <authorList>
            <person name="Goeker M."/>
        </authorList>
    </citation>
    <scope>NUCLEOTIDE SEQUENCE [LARGE SCALE GENOMIC DNA]</scope>
    <source>
        <strain evidence="3 4">DSM 101727</strain>
    </source>
</reference>
<keyword evidence="1" id="KW-0472">Membrane</keyword>
<dbReference type="InterPro" id="IPR036938">
    <property type="entry name" value="PAP2/HPO_sf"/>
</dbReference>
<comment type="caution">
    <text evidence="3">The sequence shown here is derived from an EMBL/GenBank/DDBJ whole genome shotgun (WGS) entry which is preliminary data.</text>
</comment>
<dbReference type="Pfam" id="PF01569">
    <property type="entry name" value="PAP2"/>
    <property type="match status" value="1"/>
</dbReference>
<dbReference type="InterPro" id="IPR000326">
    <property type="entry name" value="PAP2/HPO"/>
</dbReference>
<dbReference type="SUPFAM" id="SSF48317">
    <property type="entry name" value="Acid phosphatase/Vanadium-dependent haloperoxidase"/>
    <property type="match status" value="1"/>
</dbReference>
<gene>
    <name evidence="3" type="ORF">EV193_10462</name>
</gene>
<sequence>MTRLAARLIASGAALLAFFIALGIAVNSGTAVDRFVADALDGQSDGVLGRIAQVGSALLGPTLAIAAAILLLGWTVLAWRRGQRELAGVLVRVLVLLGVCRAVSLFKEVYERVRPQDYPGWSFPSGHVVSVAAVAVTACVLCRRLWPHRFGTAVVVWSSVAIALAALCRLVLDVHWLTDTVGATIGVLGVGLLTSVALRLLPA</sequence>
<feature type="transmembrane region" description="Helical" evidence="1">
    <location>
        <begin position="184"/>
        <end position="201"/>
    </location>
</feature>
<keyword evidence="1" id="KW-1133">Transmembrane helix</keyword>
<organism evidence="3 4">
    <name type="scientific">Herbihabitans rhizosphaerae</name>
    <dbReference type="NCBI Taxonomy" id="1872711"/>
    <lineage>
        <taxon>Bacteria</taxon>
        <taxon>Bacillati</taxon>
        <taxon>Actinomycetota</taxon>
        <taxon>Actinomycetes</taxon>
        <taxon>Pseudonocardiales</taxon>
        <taxon>Pseudonocardiaceae</taxon>
        <taxon>Herbihabitans</taxon>
    </lineage>
</organism>
<keyword evidence="1" id="KW-0812">Transmembrane</keyword>
<proteinExistence type="predicted"/>
<evidence type="ECO:0000259" key="2">
    <source>
        <dbReference type="Pfam" id="PF01569"/>
    </source>
</evidence>
<dbReference type="Proteomes" id="UP000294257">
    <property type="component" value="Unassembled WGS sequence"/>
</dbReference>
<evidence type="ECO:0000256" key="1">
    <source>
        <dbReference type="SAM" id="Phobius"/>
    </source>
</evidence>
<feature type="transmembrane region" description="Helical" evidence="1">
    <location>
        <begin position="126"/>
        <end position="146"/>
    </location>
</feature>
<dbReference type="EMBL" id="SGWQ01000004">
    <property type="protein sequence ID" value="RZS38851.1"/>
    <property type="molecule type" value="Genomic_DNA"/>
</dbReference>
<evidence type="ECO:0000313" key="3">
    <source>
        <dbReference type="EMBL" id="RZS38851.1"/>
    </source>
</evidence>
<evidence type="ECO:0000313" key="4">
    <source>
        <dbReference type="Proteomes" id="UP000294257"/>
    </source>
</evidence>
<feature type="transmembrane region" description="Helical" evidence="1">
    <location>
        <begin position="153"/>
        <end position="172"/>
    </location>
</feature>
<dbReference type="RefSeq" id="WP_242613364.1">
    <property type="nucleotide sequence ID" value="NZ_SGWQ01000004.1"/>
</dbReference>
<feature type="domain" description="Phosphatidic acid phosphatase type 2/haloperoxidase" evidence="2">
    <location>
        <begin position="116"/>
        <end position="194"/>
    </location>
</feature>
<accession>A0A4Q7KST5</accession>
<feature type="transmembrane region" description="Helical" evidence="1">
    <location>
        <begin position="55"/>
        <end position="77"/>
    </location>
</feature>
<protein>
    <submittedName>
        <fullName evidence="3">Undecaprenyl-diphosphatase</fullName>
    </submittedName>
</protein>